<dbReference type="Gene3D" id="3.30.160.70">
    <property type="entry name" value="Methylated DNA-protein cysteine methyltransferase domain"/>
    <property type="match status" value="1"/>
</dbReference>
<dbReference type="InterPro" id="IPR036388">
    <property type="entry name" value="WH-like_DNA-bd_sf"/>
</dbReference>
<sequence>MVRISYSLHQSPFGELIMASTEVGVCYISFFDTKDAALADLERHFPGALLELQVVKLHEDLLGEWFKHGFIASPEVFDLQGTEFQRAVWSRLLQLQPGERSTYGDIATAVGRPKAYRAVGTAIGRNLVALLIPCHRITQRSGKIGGYRWGIPRKDALLRWESQTFNS</sequence>
<keyword evidence="4" id="KW-0489">Methyltransferase</keyword>
<dbReference type="Gene3D" id="1.10.10.10">
    <property type="entry name" value="Winged helix-like DNA-binding domain superfamily/Winged helix DNA-binding domain"/>
    <property type="match status" value="1"/>
</dbReference>
<dbReference type="GO" id="GO:0032259">
    <property type="term" value="P:methylation"/>
    <property type="evidence" value="ECO:0007669"/>
    <property type="project" value="UniProtKB-KW"/>
</dbReference>
<protein>
    <recommendedName>
        <fullName evidence="3">methylated-DNA--[protein]-cysteine S-methyltransferase</fullName>
        <ecNumber evidence="3">2.1.1.63</ecNumber>
    </recommendedName>
</protein>
<accession>A0A8T4HBQ7</accession>
<evidence type="ECO:0000256" key="5">
    <source>
        <dbReference type="ARBA" id="ARBA00022679"/>
    </source>
</evidence>
<dbReference type="PANTHER" id="PTHR10815">
    <property type="entry name" value="METHYLATED-DNA--PROTEIN-CYSTEINE METHYLTRANSFERASE"/>
    <property type="match status" value="1"/>
</dbReference>
<dbReference type="GO" id="GO:0006281">
    <property type="term" value="P:DNA repair"/>
    <property type="evidence" value="ECO:0007669"/>
    <property type="project" value="UniProtKB-KW"/>
</dbReference>
<dbReference type="GO" id="GO:0003908">
    <property type="term" value="F:methylated-DNA-[protein]-cysteine S-methyltransferase activity"/>
    <property type="evidence" value="ECO:0007669"/>
    <property type="project" value="UniProtKB-EC"/>
</dbReference>
<dbReference type="SUPFAM" id="SSF46767">
    <property type="entry name" value="Methylated DNA-protein cysteine methyltransferase, C-terminal domain"/>
    <property type="match status" value="1"/>
</dbReference>
<evidence type="ECO:0000256" key="6">
    <source>
        <dbReference type="ARBA" id="ARBA00022763"/>
    </source>
</evidence>
<dbReference type="NCBIfam" id="TIGR00589">
    <property type="entry name" value="ogt"/>
    <property type="match status" value="1"/>
</dbReference>
<dbReference type="InterPro" id="IPR014048">
    <property type="entry name" value="MethylDNA_cys_MeTrfase_DNA-bd"/>
</dbReference>
<dbReference type="InterPro" id="IPR036217">
    <property type="entry name" value="MethylDNA_cys_MeTrfase_DNAb"/>
</dbReference>
<dbReference type="CDD" id="cd06445">
    <property type="entry name" value="ATase"/>
    <property type="match status" value="1"/>
</dbReference>
<dbReference type="Proteomes" id="UP000679691">
    <property type="component" value="Unassembled WGS sequence"/>
</dbReference>
<keyword evidence="7" id="KW-0234">DNA repair</keyword>
<evidence type="ECO:0000259" key="9">
    <source>
        <dbReference type="Pfam" id="PF01035"/>
    </source>
</evidence>
<dbReference type="RefSeq" id="WP_353546323.1">
    <property type="nucleotide sequence ID" value="NZ_JAGKSB010000004.1"/>
</dbReference>
<keyword evidence="5" id="KW-0808">Transferase</keyword>
<keyword evidence="11" id="KW-1185">Reference proteome</keyword>
<gene>
    <name evidence="10" type="ORF">J5U18_04545</name>
</gene>
<comment type="caution">
    <text evidence="10">The sequence shown here is derived from an EMBL/GenBank/DDBJ whole genome shotgun (WGS) entry which is preliminary data.</text>
</comment>
<name>A0A8T4HBQ7_9SPHI</name>
<evidence type="ECO:0000256" key="7">
    <source>
        <dbReference type="ARBA" id="ARBA00023204"/>
    </source>
</evidence>
<evidence type="ECO:0000256" key="1">
    <source>
        <dbReference type="ARBA" id="ARBA00001286"/>
    </source>
</evidence>
<comment type="catalytic activity">
    <reaction evidence="8">
        <text>a 6-O-methyl-2'-deoxyguanosine in DNA + L-cysteinyl-[protein] = S-methyl-L-cysteinyl-[protein] + a 2'-deoxyguanosine in DNA</text>
        <dbReference type="Rhea" id="RHEA:24000"/>
        <dbReference type="Rhea" id="RHEA-COMP:10131"/>
        <dbReference type="Rhea" id="RHEA-COMP:10132"/>
        <dbReference type="Rhea" id="RHEA-COMP:11367"/>
        <dbReference type="Rhea" id="RHEA-COMP:11368"/>
        <dbReference type="ChEBI" id="CHEBI:29950"/>
        <dbReference type="ChEBI" id="CHEBI:82612"/>
        <dbReference type="ChEBI" id="CHEBI:85445"/>
        <dbReference type="ChEBI" id="CHEBI:85448"/>
        <dbReference type="EC" id="2.1.1.63"/>
    </reaction>
</comment>
<dbReference type="PANTHER" id="PTHR10815:SF13">
    <property type="entry name" value="METHYLATED-DNA--PROTEIN-CYSTEINE METHYLTRANSFERASE"/>
    <property type="match status" value="1"/>
</dbReference>
<dbReference type="AlphaFoldDB" id="A0A8T4HBQ7"/>
<dbReference type="EC" id="2.1.1.63" evidence="3"/>
<dbReference type="InterPro" id="IPR036631">
    <property type="entry name" value="MGMT_N_sf"/>
</dbReference>
<dbReference type="FunFam" id="1.10.10.10:FF:000214">
    <property type="entry name" value="Methylated-DNA--protein-cysteine methyltransferase"/>
    <property type="match status" value="1"/>
</dbReference>
<evidence type="ECO:0000313" key="10">
    <source>
        <dbReference type="EMBL" id="MBP3942837.1"/>
    </source>
</evidence>
<dbReference type="EMBL" id="JAGKSB010000004">
    <property type="protein sequence ID" value="MBP3942837.1"/>
    <property type="molecule type" value="Genomic_DNA"/>
</dbReference>
<dbReference type="Pfam" id="PF01035">
    <property type="entry name" value="DNA_binding_1"/>
    <property type="match status" value="1"/>
</dbReference>
<evidence type="ECO:0000256" key="8">
    <source>
        <dbReference type="ARBA" id="ARBA00049348"/>
    </source>
</evidence>
<evidence type="ECO:0000256" key="4">
    <source>
        <dbReference type="ARBA" id="ARBA00022603"/>
    </source>
</evidence>
<evidence type="ECO:0000313" key="11">
    <source>
        <dbReference type="Proteomes" id="UP000679691"/>
    </source>
</evidence>
<proteinExistence type="inferred from homology"/>
<comment type="similarity">
    <text evidence="2">Belongs to the MGMT family.</text>
</comment>
<evidence type="ECO:0000256" key="2">
    <source>
        <dbReference type="ARBA" id="ARBA00008711"/>
    </source>
</evidence>
<dbReference type="SUPFAM" id="SSF53155">
    <property type="entry name" value="Methylated DNA-protein cysteine methyltransferase domain"/>
    <property type="match status" value="1"/>
</dbReference>
<organism evidence="10 11">
    <name type="scientific">Rhinopithecimicrobium faecis</name>
    <dbReference type="NCBI Taxonomy" id="2820698"/>
    <lineage>
        <taxon>Bacteria</taxon>
        <taxon>Pseudomonadati</taxon>
        <taxon>Bacteroidota</taxon>
        <taxon>Sphingobacteriia</taxon>
        <taxon>Sphingobacteriales</taxon>
        <taxon>Sphingobacteriaceae</taxon>
        <taxon>Rhinopithecimicrobium</taxon>
    </lineage>
</organism>
<comment type="catalytic activity">
    <reaction evidence="1">
        <text>a 4-O-methyl-thymidine in DNA + L-cysteinyl-[protein] = a thymidine in DNA + S-methyl-L-cysteinyl-[protein]</text>
        <dbReference type="Rhea" id="RHEA:53428"/>
        <dbReference type="Rhea" id="RHEA-COMP:10131"/>
        <dbReference type="Rhea" id="RHEA-COMP:10132"/>
        <dbReference type="Rhea" id="RHEA-COMP:13555"/>
        <dbReference type="Rhea" id="RHEA-COMP:13556"/>
        <dbReference type="ChEBI" id="CHEBI:29950"/>
        <dbReference type="ChEBI" id="CHEBI:82612"/>
        <dbReference type="ChEBI" id="CHEBI:137386"/>
        <dbReference type="ChEBI" id="CHEBI:137387"/>
        <dbReference type="EC" id="2.1.1.63"/>
    </reaction>
</comment>
<reference evidence="10" key="1">
    <citation type="submission" date="2021-03" db="EMBL/GenBank/DDBJ databases">
        <authorList>
            <person name="Lu T."/>
            <person name="Wang Q."/>
            <person name="Han X."/>
        </authorList>
    </citation>
    <scope>NUCLEOTIDE SEQUENCE</scope>
    <source>
        <strain evidence="10">WQ 2009</strain>
    </source>
</reference>
<keyword evidence="6" id="KW-0227">DNA damage</keyword>
<evidence type="ECO:0000256" key="3">
    <source>
        <dbReference type="ARBA" id="ARBA00011918"/>
    </source>
</evidence>
<feature type="domain" description="Methylated-DNA-[protein]-cysteine S-methyltransferase DNA binding" evidence="9">
    <location>
        <begin position="83"/>
        <end position="162"/>
    </location>
</feature>